<comment type="PTM">
    <text evidence="5">4'-phosphopantetheine is transferred from CoA to a specific serine of apo-DCP.</text>
</comment>
<evidence type="ECO:0000256" key="3">
    <source>
        <dbReference type="ARBA" id="ARBA00022553"/>
    </source>
</evidence>
<keyword evidence="8" id="KW-1185">Reference proteome</keyword>
<protein>
    <recommendedName>
        <fullName evidence="5">D-alanyl carrier protein</fullName>
        <shortName evidence="5">DCP</shortName>
    </recommendedName>
    <alternativeName>
        <fullName evidence="5">D-alanine--poly(phosphoribitol) ligase subunit 2</fullName>
    </alternativeName>
</protein>
<accession>A0ABS2Q9C4</accession>
<dbReference type="NCBIfam" id="NF003464">
    <property type="entry name" value="PRK05087.1"/>
    <property type="match status" value="1"/>
</dbReference>
<feature type="modified residue" description="O-(pantetheine 4'-phosphoryl)serine" evidence="5">
    <location>
        <position position="41"/>
    </location>
</feature>
<dbReference type="InterPro" id="IPR036736">
    <property type="entry name" value="ACP-like_sf"/>
</dbReference>
<comment type="similarity">
    <text evidence="5">Belongs to the DltC family.</text>
</comment>
<keyword evidence="4 5" id="KW-0961">Cell wall biogenesis/degradation</keyword>
<comment type="function">
    <text evidence="5">Carrier protein involved in the D-alanylation of lipoteichoic acid (LTA). The loading of thioester-linked D-alanine onto DltC is catalyzed by D-alanine--D-alanyl carrier protein ligase DltA. The DltC-carried D-alanyl group is further transferred to cell membrane phosphatidylglycerol (PG) by forming an ester bond, probably catalyzed by DltD. D-alanylation of LTA plays an important role in modulating the properties of the cell wall in Gram-positive bacteria, influencing the net charge of the cell wall.</text>
</comment>
<dbReference type="InterPro" id="IPR003230">
    <property type="entry name" value="DltC"/>
</dbReference>
<comment type="pathway">
    <text evidence="5">Cell wall biogenesis; lipoteichoic acid biosynthesis.</text>
</comment>
<sequence length="83" mass="9419">MKEITADFKDKVYSILAEACESDEVKENPDVRIFDEGLLDSFGTISLVVAIEEQLGIEVPISEFNREEWATPNMIVQKLADRQ</sequence>
<evidence type="ECO:0000256" key="5">
    <source>
        <dbReference type="HAMAP-Rule" id="MF_00565"/>
    </source>
</evidence>
<dbReference type="InterPro" id="IPR009081">
    <property type="entry name" value="PP-bd_ACP"/>
</dbReference>
<keyword evidence="2 5" id="KW-0963">Cytoplasm</keyword>
<gene>
    <name evidence="5" type="primary">dltC</name>
    <name evidence="7" type="ORF">JOC27_001839</name>
</gene>
<evidence type="ECO:0000256" key="1">
    <source>
        <dbReference type="ARBA" id="ARBA00022450"/>
    </source>
</evidence>
<evidence type="ECO:0000256" key="4">
    <source>
        <dbReference type="ARBA" id="ARBA00023316"/>
    </source>
</evidence>
<dbReference type="GO" id="GO:0016874">
    <property type="term" value="F:ligase activity"/>
    <property type="evidence" value="ECO:0007669"/>
    <property type="project" value="UniProtKB-KW"/>
</dbReference>
<dbReference type="Gene3D" id="1.10.1200.10">
    <property type="entry name" value="ACP-like"/>
    <property type="match status" value="1"/>
</dbReference>
<evidence type="ECO:0000313" key="8">
    <source>
        <dbReference type="Proteomes" id="UP000823201"/>
    </source>
</evidence>
<evidence type="ECO:0000256" key="2">
    <source>
        <dbReference type="ARBA" id="ARBA00022490"/>
    </source>
</evidence>
<evidence type="ECO:0000259" key="6">
    <source>
        <dbReference type="PROSITE" id="PS50075"/>
    </source>
</evidence>
<dbReference type="HAMAP" id="MF_00565">
    <property type="entry name" value="DltC"/>
    <property type="match status" value="1"/>
</dbReference>
<dbReference type="RefSeq" id="WP_205006952.1">
    <property type="nucleotide sequence ID" value="NZ_CBCRXA010000011.1"/>
</dbReference>
<dbReference type="Pfam" id="PF00550">
    <property type="entry name" value="PP-binding"/>
    <property type="match status" value="1"/>
</dbReference>
<evidence type="ECO:0000313" key="7">
    <source>
        <dbReference type="EMBL" id="MBM7658386.1"/>
    </source>
</evidence>
<dbReference type="PROSITE" id="PS50075">
    <property type="entry name" value="CARRIER"/>
    <property type="match status" value="1"/>
</dbReference>
<dbReference type="Proteomes" id="UP000823201">
    <property type="component" value="Unassembled WGS sequence"/>
</dbReference>
<proteinExistence type="inferred from homology"/>
<name>A0ABS2Q9C4_9BACL</name>
<feature type="domain" description="Carrier" evidence="6">
    <location>
        <begin position="6"/>
        <end position="83"/>
    </location>
</feature>
<organism evidence="7 8">
    <name type="scientific">Sporolactobacillus spathodeae</name>
    <dbReference type="NCBI Taxonomy" id="1465502"/>
    <lineage>
        <taxon>Bacteria</taxon>
        <taxon>Bacillati</taxon>
        <taxon>Bacillota</taxon>
        <taxon>Bacilli</taxon>
        <taxon>Bacillales</taxon>
        <taxon>Sporolactobacillaceae</taxon>
        <taxon>Sporolactobacillus</taxon>
    </lineage>
</organism>
<dbReference type="EMBL" id="JAFBEV010000016">
    <property type="protein sequence ID" value="MBM7658386.1"/>
    <property type="molecule type" value="Genomic_DNA"/>
</dbReference>
<keyword evidence="3 5" id="KW-0597">Phosphoprotein</keyword>
<dbReference type="NCBIfam" id="TIGR01688">
    <property type="entry name" value="dltC"/>
    <property type="match status" value="1"/>
</dbReference>
<reference evidence="7 8" key="1">
    <citation type="submission" date="2021-01" db="EMBL/GenBank/DDBJ databases">
        <title>Genomic Encyclopedia of Type Strains, Phase IV (KMG-IV): sequencing the most valuable type-strain genomes for metagenomic binning, comparative biology and taxonomic classification.</title>
        <authorList>
            <person name="Goeker M."/>
        </authorList>
    </citation>
    <scope>NUCLEOTIDE SEQUENCE [LARGE SCALE GENOMIC DNA]</scope>
    <source>
        <strain evidence="7 8">DSM 100968</strain>
    </source>
</reference>
<comment type="caution">
    <text evidence="7">The sequence shown here is derived from an EMBL/GenBank/DDBJ whole genome shotgun (WGS) entry which is preliminary data.</text>
</comment>
<keyword evidence="1 5" id="KW-0596">Phosphopantetheine</keyword>
<keyword evidence="7" id="KW-0436">Ligase</keyword>
<dbReference type="SUPFAM" id="SSF47336">
    <property type="entry name" value="ACP-like"/>
    <property type="match status" value="1"/>
</dbReference>
<comment type="subcellular location">
    <subcellularLocation>
        <location evidence="5">Cytoplasm</location>
    </subcellularLocation>
</comment>